<comment type="subcellular location">
    <subcellularLocation>
        <location evidence="1">Secreted</location>
    </subcellularLocation>
</comment>
<dbReference type="Proteomes" id="UP000559885">
    <property type="component" value="Unassembled WGS sequence"/>
</dbReference>
<dbReference type="AlphaFoldDB" id="A0A841ZLZ0"/>
<protein>
    <submittedName>
        <fullName evidence="8">GW domain-containing glycosaminoglycan-binding protein</fullName>
    </submittedName>
</protein>
<dbReference type="PANTHER" id="PTHR33308">
    <property type="entry name" value="PEPTIDOGLYCAN HYDROLASE FLGJ"/>
    <property type="match status" value="1"/>
</dbReference>
<organism evidence="8 9">
    <name type="scientific">Listeria aquatica</name>
    <dbReference type="NCBI Taxonomy" id="1494960"/>
    <lineage>
        <taxon>Bacteria</taxon>
        <taxon>Bacillati</taxon>
        <taxon>Bacillota</taxon>
        <taxon>Bacilli</taxon>
        <taxon>Bacillales</taxon>
        <taxon>Listeriaceae</taxon>
        <taxon>Listeria</taxon>
    </lineage>
</organism>
<dbReference type="Gene3D" id="1.10.530.10">
    <property type="match status" value="1"/>
</dbReference>
<dbReference type="Gene3D" id="2.30.30.170">
    <property type="match status" value="2"/>
</dbReference>
<comment type="caution">
    <text evidence="8">The sequence shown here is derived from an EMBL/GenBank/DDBJ whole genome shotgun (WGS) entry which is preliminary data.</text>
</comment>
<dbReference type="RefSeq" id="WP_185373125.1">
    <property type="nucleotide sequence ID" value="NZ_JAARRM010000002.1"/>
</dbReference>
<dbReference type="PANTHER" id="PTHR33308:SF10">
    <property type="entry name" value="EXO-GLUCOSAMINIDASE LYTG"/>
    <property type="match status" value="1"/>
</dbReference>
<feature type="domain" description="Mannosyl-glycoprotein endo-beta-N-acetylglucosamidase-like" evidence="7">
    <location>
        <begin position="40"/>
        <end position="195"/>
    </location>
</feature>
<dbReference type="InterPro" id="IPR002901">
    <property type="entry name" value="MGlyc_endo_b_GlcNAc-like_dom"/>
</dbReference>
<evidence type="ECO:0000313" key="8">
    <source>
        <dbReference type="EMBL" id="MBC1521296.1"/>
    </source>
</evidence>
<dbReference type="SMART" id="SM00047">
    <property type="entry name" value="LYZ2"/>
    <property type="match status" value="1"/>
</dbReference>
<keyword evidence="5" id="KW-0961">Cell wall biogenesis/degradation</keyword>
<name>A0A841ZLZ0_9LIST</name>
<proteinExistence type="predicted"/>
<evidence type="ECO:0000256" key="3">
    <source>
        <dbReference type="ARBA" id="ARBA00022729"/>
    </source>
</evidence>
<keyword evidence="3 6" id="KW-0732">Signal</keyword>
<dbReference type="InterPro" id="IPR038200">
    <property type="entry name" value="GW_dom_sf"/>
</dbReference>
<dbReference type="InterPro" id="IPR025987">
    <property type="entry name" value="GW_dom"/>
</dbReference>
<keyword evidence="4" id="KW-0378">Hydrolase</keyword>
<feature type="signal peptide" evidence="6">
    <location>
        <begin position="1"/>
        <end position="28"/>
    </location>
</feature>
<gene>
    <name evidence="8" type="ORF">HB912_06525</name>
</gene>
<dbReference type="Pfam" id="PF13457">
    <property type="entry name" value="GW"/>
    <property type="match status" value="2"/>
</dbReference>
<dbReference type="Gene3D" id="4.10.80.30">
    <property type="entry name" value="DNA polymerase, domain 6"/>
    <property type="match status" value="1"/>
</dbReference>
<dbReference type="GO" id="GO:0005576">
    <property type="term" value="C:extracellular region"/>
    <property type="evidence" value="ECO:0007669"/>
    <property type="project" value="UniProtKB-SubCell"/>
</dbReference>
<evidence type="ECO:0000256" key="6">
    <source>
        <dbReference type="SAM" id="SignalP"/>
    </source>
</evidence>
<dbReference type="EMBL" id="JAARRM010000002">
    <property type="protein sequence ID" value="MBC1521296.1"/>
    <property type="molecule type" value="Genomic_DNA"/>
</dbReference>
<evidence type="ECO:0000313" key="9">
    <source>
        <dbReference type="Proteomes" id="UP000559885"/>
    </source>
</evidence>
<dbReference type="SUPFAM" id="SSF82057">
    <property type="entry name" value="Prokaryotic SH3-related domain"/>
    <property type="match status" value="2"/>
</dbReference>
<sequence>MKKWKLALAAFITAAGISAPLAATQAEAADEVAIQASLQKMTLTQRQFIQDIAPKAQELQKKYQVLSSVSLAQAIVESNWGNSGLSTEANNLFGIKGSYNGSSVTMSTKEYSGDKVQQIDAAFRAYPDRETSLEDHTLLFVNGTSGNPSLYHAVIGENDYKKAALAIQEAGYATDPNYAAVLTETVEMFGLTAYDDIYDHMKKEENMLAYGTVQEPKDYDVWSLPSGMKDAEKVASTASLKEKQLRVGKKAEMQNGSHWFEIYDEQDNRIGWLEENAMDIFYTTKSEKEFELKKYIIDSDQKIYRYPVEGSKRVVGEMKTYQGEKLEIDRRADVKNEYWYRFKDKDGQVVGWSKAPGFSDNNPNKKK</sequence>
<evidence type="ECO:0000256" key="5">
    <source>
        <dbReference type="ARBA" id="ARBA00023316"/>
    </source>
</evidence>
<reference evidence="8 9" key="1">
    <citation type="submission" date="2020-03" db="EMBL/GenBank/DDBJ databases">
        <title>Soil Listeria distribution.</title>
        <authorList>
            <person name="Liao J."/>
            <person name="Wiedmann M."/>
        </authorList>
    </citation>
    <scope>NUCLEOTIDE SEQUENCE [LARGE SCALE GENOMIC DNA]</scope>
    <source>
        <strain evidence="8 9">FSL L7-1507</strain>
    </source>
</reference>
<feature type="chain" id="PRO_5033000842" evidence="6">
    <location>
        <begin position="29"/>
        <end position="367"/>
    </location>
</feature>
<dbReference type="InterPro" id="IPR051056">
    <property type="entry name" value="Glycosyl_Hydrolase_73"/>
</dbReference>
<evidence type="ECO:0000256" key="2">
    <source>
        <dbReference type="ARBA" id="ARBA00022525"/>
    </source>
</evidence>
<evidence type="ECO:0000256" key="1">
    <source>
        <dbReference type="ARBA" id="ARBA00004613"/>
    </source>
</evidence>
<dbReference type="NCBIfam" id="NF033202">
    <property type="entry name" value="GW_glycos_SH3"/>
    <property type="match status" value="2"/>
</dbReference>
<evidence type="ECO:0000259" key="7">
    <source>
        <dbReference type="SMART" id="SM00047"/>
    </source>
</evidence>
<evidence type="ECO:0000256" key="4">
    <source>
        <dbReference type="ARBA" id="ARBA00022801"/>
    </source>
</evidence>
<dbReference type="GO" id="GO:0004040">
    <property type="term" value="F:amidase activity"/>
    <property type="evidence" value="ECO:0007669"/>
    <property type="project" value="InterPro"/>
</dbReference>
<dbReference type="Pfam" id="PF01832">
    <property type="entry name" value="Glucosaminidase"/>
    <property type="match status" value="1"/>
</dbReference>
<dbReference type="GO" id="GO:0071555">
    <property type="term" value="P:cell wall organization"/>
    <property type="evidence" value="ECO:0007669"/>
    <property type="project" value="UniProtKB-KW"/>
</dbReference>
<keyword evidence="2" id="KW-0964">Secreted</keyword>
<accession>A0A841ZLZ0</accession>